<feature type="domain" description="Ferrous iron transporter FeoA-like" evidence="2">
    <location>
        <begin position="6"/>
        <end position="75"/>
    </location>
</feature>
<dbReference type="InterPro" id="IPR053184">
    <property type="entry name" value="FeoA-like"/>
</dbReference>
<dbReference type="InterPro" id="IPR008988">
    <property type="entry name" value="Transcriptional_repressor_C"/>
</dbReference>
<comment type="caution">
    <text evidence="3">The sequence shown here is derived from an EMBL/GenBank/DDBJ whole genome shotgun (WGS) entry which is preliminary data.</text>
</comment>
<protein>
    <submittedName>
        <fullName evidence="3">FeoA domain protein</fullName>
    </submittedName>
</protein>
<dbReference type="PANTHER" id="PTHR43151:SF1">
    <property type="entry name" value="SSR2333 PROTEIN"/>
    <property type="match status" value="1"/>
</dbReference>
<keyword evidence="4" id="KW-1185">Reference proteome</keyword>
<organism evidence="3 4">
    <name type="scientific">Atopobium deltae</name>
    <dbReference type="NCBI Taxonomy" id="1393034"/>
    <lineage>
        <taxon>Bacteria</taxon>
        <taxon>Bacillati</taxon>
        <taxon>Actinomycetota</taxon>
        <taxon>Coriobacteriia</taxon>
        <taxon>Coriobacteriales</taxon>
        <taxon>Atopobiaceae</taxon>
        <taxon>Atopobium</taxon>
    </lineage>
</organism>
<keyword evidence="1" id="KW-0408">Iron</keyword>
<dbReference type="EMBL" id="LSCR01000041">
    <property type="protein sequence ID" value="KXB33165.1"/>
    <property type="molecule type" value="Genomic_DNA"/>
</dbReference>
<dbReference type="Pfam" id="PF04023">
    <property type="entry name" value="FeoA"/>
    <property type="match status" value="1"/>
</dbReference>
<gene>
    <name evidence="3" type="ORF">HMPREF3192_01271</name>
</gene>
<name>A0A133XQG1_9ACTN</name>
<dbReference type="PANTHER" id="PTHR43151">
    <property type="entry name" value="FEOA FAMILY PROTEIN"/>
    <property type="match status" value="1"/>
</dbReference>
<proteinExistence type="predicted"/>
<dbReference type="PATRIC" id="fig|1393034.3.peg.1239"/>
<accession>A0A133XQG1</accession>
<evidence type="ECO:0000313" key="4">
    <source>
        <dbReference type="Proteomes" id="UP000070675"/>
    </source>
</evidence>
<evidence type="ECO:0000256" key="1">
    <source>
        <dbReference type="ARBA" id="ARBA00023004"/>
    </source>
</evidence>
<evidence type="ECO:0000259" key="2">
    <source>
        <dbReference type="SMART" id="SM00899"/>
    </source>
</evidence>
<dbReference type="STRING" id="1393034.HMPREF3192_01271"/>
<dbReference type="SMART" id="SM00899">
    <property type="entry name" value="FeoA"/>
    <property type="match status" value="1"/>
</dbReference>
<dbReference type="InterPro" id="IPR038157">
    <property type="entry name" value="FeoA_core_dom"/>
</dbReference>
<dbReference type="InterPro" id="IPR007167">
    <property type="entry name" value="Fe-transptr_FeoA-like"/>
</dbReference>
<evidence type="ECO:0000313" key="3">
    <source>
        <dbReference type="EMBL" id="KXB33165.1"/>
    </source>
</evidence>
<sequence length="75" mass="7853">MPASQMPLSFANEGELLHIVRVTGSQANRQHLAELGFVEGAEVTLVSRVNGDVVVCVKGANFALGCGMATHIFVG</sequence>
<dbReference type="GO" id="GO:0046914">
    <property type="term" value="F:transition metal ion binding"/>
    <property type="evidence" value="ECO:0007669"/>
    <property type="project" value="InterPro"/>
</dbReference>
<dbReference type="AlphaFoldDB" id="A0A133XQG1"/>
<dbReference type="Proteomes" id="UP000070675">
    <property type="component" value="Unassembled WGS sequence"/>
</dbReference>
<dbReference type="SUPFAM" id="SSF50037">
    <property type="entry name" value="C-terminal domain of transcriptional repressors"/>
    <property type="match status" value="1"/>
</dbReference>
<dbReference type="Gene3D" id="2.30.30.90">
    <property type="match status" value="1"/>
</dbReference>
<dbReference type="OrthoDB" id="3175006at2"/>
<reference evidence="4" key="1">
    <citation type="submission" date="2016-01" db="EMBL/GenBank/DDBJ databases">
        <authorList>
            <person name="Mitreva M."/>
            <person name="Pepin K.H."/>
            <person name="Mihindukulasuriya K.A."/>
            <person name="Fulton R."/>
            <person name="Fronick C."/>
            <person name="O'Laughlin M."/>
            <person name="Miner T."/>
            <person name="Herter B."/>
            <person name="Rosa B.A."/>
            <person name="Cordes M."/>
            <person name="Tomlinson C."/>
            <person name="Wollam A."/>
            <person name="Palsikar V.B."/>
            <person name="Mardis E.R."/>
            <person name="Wilson R.K."/>
        </authorList>
    </citation>
    <scope>NUCLEOTIDE SEQUENCE [LARGE SCALE GENOMIC DNA]</scope>
    <source>
        <strain evidence="4">DNF00019</strain>
    </source>
</reference>